<keyword evidence="3 6" id="KW-0812">Transmembrane</keyword>
<accession>A0ABT4R335</accession>
<dbReference type="PANTHER" id="PTHR21716">
    <property type="entry name" value="TRANSMEMBRANE PROTEIN"/>
    <property type="match status" value="1"/>
</dbReference>
<dbReference type="InterPro" id="IPR002549">
    <property type="entry name" value="AI-2E-like"/>
</dbReference>
<evidence type="ECO:0000256" key="3">
    <source>
        <dbReference type="ARBA" id="ARBA00022692"/>
    </source>
</evidence>
<dbReference type="EMBL" id="JAPFQA010000023">
    <property type="protein sequence ID" value="MCZ8548242.1"/>
    <property type="molecule type" value="Genomic_DNA"/>
</dbReference>
<keyword evidence="5 6" id="KW-0472">Membrane</keyword>
<name>A0ABT4R335_9HYPH</name>
<evidence type="ECO:0000256" key="6">
    <source>
        <dbReference type="SAM" id="Phobius"/>
    </source>
</evidence>
<keyword evidence="8" id="KW-1185">Reference proteome</keyword>
<evidence type="ECO:0000256" key="4">
    <source>
        <dbReference type="ARBA" id="ARBA00022989"/>
    </source>
</evidence>
<evidence type="ECO:0000313" key="7">
    <source>
        <dbReference type="EMBL" id="MCZ8548242.1"/>
    </source>
</evidence>
<dbReference type="RefSeq" id="WP_269908495.1">
    <property type="nucleotide sequence ID" value="NZ_JAPFQA010000023.1"/>
</dbReference>
<comment type="subcellular location">
    <subcellularLocation>
        <location evidence="1">Membrane</location>
        <topology evidence="1">Multi-pass membrane protein</topology>
    </subcellularLocation>
</comment>
<organism evidence="7 8">
    <name type="scientific">Mesorhizobium qingshengii</name>
    <dbReference type="NCBI Taxonomy" id="1165689"/>
    <lineage>
        <taxon>Bacteria</taxon>
        <taxon>Pseudomonadati</taxon>
        <taxon>Pseudomonadota</taxon>
        <taxon>Alphaproteobacteria</taxon>
        <taxon>Hyphomicrobiales</taxon>
        <taxon>Phyllobacteriaceae</taxon>
        <taxon>Mesorhizobium</taxon>
    </lineage>
</organism>
<feature type="transmembrane region" description="Helical" evidence="6">
    <location>
        <begin position="296"/>
        <end position="323"/>
    </location>
</feature>
<feature type="transmembrane region" description="Helical" evidence="6">
    <location>
        <begin position="198"/>
        <end position="225"/>
    </location>
</feature>
<evidence type="ECO:0000256" key="5">
    <source>
        <dbReference type="ARBA" id="ARBA00023136"/>
    </source>
</evidence>
<feature type="transmembrane region" description="Helical" evidence="6">
    <location>
        <begin position="257"/>
        <end position="276"/>
    </location>
</feature>
<comment type="caution">
    <text evidence="7">The sequence shown here is derived from an EMBL/GenBank/DDBJ whole genome shotgun (WGS) entry which is preliminary data.</text>
</comment>
<reference evidence="7" key="1">
    <citation type="submission" date="2022-11" db="EMBL/GenBank/DDBJ databases">
        <authorList>
            <person name="Coimbra C."/>
        </authorList>
    </citation>
    <scope>NUCLEOTIDE SEQUENCE</scope>
    <source>
        <strain evidence="7">Jales19</strain>
    </source>
</reference>
<gene>
    <name evidence="7" type="ORF">OOJ09_29060</name>
</gene>
<sequence>MAEASNRRAVNPVATAILVLAALYFARSILMPLAFSLFVIALAWPIQTALQRRIPRLAALLTTLLLTVLVIVVVGSAIVWGLGELSQWLFYNTSQLQAIYAHWVDWLENHGIAIVGPLGDLFSISRLIGLTRGLVMRLNSIAGFAVLTFIFVMLGLLEADDLRCRLLSTSAQPHGETLLHIGSEIGGKIRRFMVVRSIACVMTGLVVWVFALAAGLELASAWAAIAFALNYIPFVGPLLATIFPTLFAIAQSGSWQLALFVFVGLNVIQFAIGSYLEPFLTGTSLAISPFAVMFSVFFWSFMWGVPGAFIGVPILIVVVTWCAHEKSTRWVATLLSGGSSSA</sequence>
<protein>
    <submittedName>
        <fullName evidence="7">AI-2E family transporter</fullName>
    </submittedName>
</protein>
<feature type="transmembrane region" description="Helical" evidence="6">
    <location>
        <begin position="57"/>
        <end position="82"/>
    </location>
</feature>
<evidence type="ECO:0000313" key="8">
    <source>
        <dbReference type="Proteomes" id="UP001152178"/>
    </source>
</evidence>
<feature type="transmembrane region" description="Helical" evidence="6">
    <location>
        <begin position="134"/>
        <end position="157"/>
    </location>
</feature>
<feature type="transmembrane region" description="Helical" evidence="6">
    <location>
        <begin position="9"/>
        <end position="26"/>
    </location>
</feature>
<dbReference type="Pfam" id="PF01594">
    <property type="entry name" value="AI-2E_transport"/>
    <property type="match status" value="1"/>
</dbReference>
<proteinExistence type="inferred from homology"/>
<evidence type="ECO:0000256" key="1">
    <source>
        <dbReference type="ARBA" id="ARBA00004141"/>
    </source>
</evidence>
<comment type="similarity">
    <text evidence="2">Belongs to the autoinducer-2 exporter (AI-2E) (TC 2.A.86) family.</text>
</comment>
<feature type="transmembrane region" description="Helical" evidence="6">
    <location>
        <begin position="231"/>
        <end position="250"/>
    </location>
</feature>
<evidence type="ECO:0000256" key="2">
    <source>
        <dbReference type="ARBA" id="ARBA00009773"/>
    </source>
</evidence>
<dbReference type="Proteomes" id="UP001152178">
    <property type="component" value="Unassembled WGS sequence"/>
</dbReference>
<dbReference type="PANTHER" id="PTHR21716:SF64">
    <property type="entry name" value="AI-2 TRANSPORT PROTEIN TQSA"/>
    <property type="match status" value="1"/>
</dbReference>
<keyword evidence="4 6" id="KW-1133">Transmembrane helix</keyword>